<dbReference type="Pfam" id="PF07690">
    <property type="entry name" value="MFS_1"/>
    <property type="match status" value="1"/>
</dbReference>
<feature type="transmembrane region" description="Helical" evidence="8">
    <location>
        <begin position="85"/>
        <end position="103"/>
    </location>
</feature>
<evidence type="ECO:0000256" key="8">
    <source>
        <dbReference type="SAM" id="Phobius"/>
    </source>
</evidence>
<dbReference type="InterPro" id="IPR036259">
    <property type="entry name" value="MFS_trans_sf"/>
</dbReference>
<feature type="transmembrane region" description="Helical" evidence="8">
    <location>
        <begin position="147"/>
        <end position="166"/>
    </location>
</feature>
<accession>A0A9W4GMU5</accession>
<organism evidence="10 11">
    <name type="scientific">Actinacidiphila cocklensis</name>
    <dbReference type="NCBI Taxonomy" id="887465"/>
    <lineage>
        <taxon>Bacteria</taxon>
        <taxon>Bacillati</taxon>
        <taxon>Actinomycetota</taxon>
        <taxon>Actinomycetes</taxon>
        <taxon>Kitasatosporales</taxon>
        <taxon>Streptomycetaceae</taxon>
        <taxon>Actinacidiphila</taxon>
    </lineage>
</organism>
<evidence type="ECO:0000313" key="10">
    <source>
        <dbReference type="EMBL" id="CAG6390626.1"/>
    </source>
</evidence>
<dbReference type="NCBIfam" id="TIGR00711">
    <property type="entry name" value="efflux_EmrB"/>
    <property type="match status" value="1"/>
</dbReference>
<feature type="transmembrane region" description="Helical" evidence="8">
    <location>
        <begin position="311"/>
        <end position="332"/>
    </location>
</feature>
<dbReference type="GO" id="GO:0005886">
    <property type="term" value="C:plasma membrane"/>
    <property type="evidence" value="ECO:0007669"/>
    <property type="project" value="UniProtKB-SubCell"/>
</dbReference>
<dbReference type="InterPro" id="IPR011701">
    <property type="entry name" value="MFS"/>
</dbReference>
<feature type="transmembrane region" description="Helical" evidence="8">
    <location>
        <begin position="339"/>
        <end position="356"/>
    </location>
</feature>
<keyword evidence="5 8" id="KW-1133">Transmembrane helix</keyword>
<dbReference type="Gene3D" id="1.20.1720.10">
    <property type="entry name" value="Multidrug resistance protein D"/>
    <property type="match status" value="1"/>
</dbReference>
<evidence type="ECO:0000256" key="1">
    <source>
        <dbReference type="ARBA" id="ARBA00004651"/>
    </source>
</evidence>
<reference evidence="10" key="1">
    <citation type="submission" date="2021-05" db="EMBL/GenBank/DDBJ databases">
        <authorList>
            <person name="Arsene-Ploetze F."/>
        </authorList>
    </citation>
    <scope>NUCLEOTIDE SEQUENCE</scope>
    <source>
        <strain evidence="10">DSM 42138</strain>
    </source>
</reference>
<dbReference type="CDD" id="cd17321">
    <property type="entry name" value="MFS_MMR_MDR_like"/>
    <property type="match status" value="1"/>
</dbReference>
<evidence type="ECO:0000256" key="6">
    <source>
        <dbReference type="ARBA" id="ARBA00023136"/>
    </source>
</evidence>
<comment type="caution">
    <text evidence="10">The sequence shown here is derived from an EMBL/GenBank/DDBJ whole genome shotgun (WGS) entry which is preliminary data.</text>
</comment>
<feature type="transmembrane region" description="Helical" evidence="8">
    <location>
        <begin position="368"/>
        <end position="389"/>
    </location>
</feature>
<dbReference type="AlphaFoldDB" id="A0A9W4GMU5"/>
<dbReference type="PROSITE" id="PS00216">
    <property type="entry name" value="SUGAR_TRANSPORT_1"/>
    <property type="match status" value="1"/>
</dbReference>
<dbReference type="InterPro" id="IPR005829">
    <property type="entry name" value="Sugar_transporter_CS"/>
</dbReference>
<keyword evidence="4 8" id="KW-0812">Transmembrane</keyword>
<keyword evidence="7" id="KW-0046">Antibiotic resistance</keyword>
<keyword evidence="3" id="KW-1003">Cell membrane</keyword>
<feature type="transmembrane region" description="Helical" evidence="8">
    <location>
        <begin position="276"/>
        <end position="299"/>
    </location>
</feature>
<feature type="transmembrane region" description="Helical" evidence="8">
    <location>
        <begin position="172"/>
        <end position="194"/>
    </location>
</feature>
<feature type="domain" description="Major facilitator superfamily (MFS) profile" evidence="9">
    <location>
        <begin position="19"/>
        <end position="472"/>
    </location>
</feature>
<dbReference type="Gene3D" id="1.20.1250.20">
    <property type="entry name" value="MFS general substrate transporter like domains"/>
    <property type="match status" value="1"/>
</dbReference>
<feature type="transmembrane region" description="Helical" evidence="8">
    <location>
        <begin position="20"/>
        <end position="44"/>
    </location>
</feature>
<evidence type="ECO:0000313" key="11">
    <source>
        <dbReference type="Proteomes" id="UP001152519"/>
    </source>
</evidence>
<sequence>MAVKDARQSFLATGRGKLTLALLCAIAFLDFIDASIINVALPAIRSDLDFSVQNLQWVPSGYLLTYGGFMLLGGRLADLLGRRRIVVTGTVLFSLSSVIGGVANSSGMLIGARLAQGAGAALMLPGALSILTTMFKEGGDRTKALSVWGGVAGGASAAGVLLGGLLTDGPGWRWVMWVNVPVCVLVIAGLFLLVEGDRRTSRPANFDILGTLLVTSSVLLLVFTLVKAPDVGWGATRTLGGLAGAAVITGAFLINEQRVKDPLLPLSIFRIKGLGAADFTQLVAVAGFLSMFFFLSLYMENVLGYSPMETGSAYLPLCVGVGMAAGIASQLIPRIGTRPLLIVGLLLAGGGIFWLSRIPVDGHYLGDLLPGLMVTSFGLGFAFVSITTAANANVEPERAGLAAALLNASQQIGGALGLAIFSAVATSRTEDLVAEQAPMPEALTSGFSRALLVSSFFLFAAAIVALRAANSRGEAAETPAVATTSEPVPTG</sequence>
<feature type="transmembrane region" description="Helical" evidence="8">
    <location>
        <begin position="401"/>
        <end position="426"/>
    </location>
</feature>
<evidence type="ECO:0000259" key="9">
    <source>
        <dbReference type="PROSITE" id="PS50850"/>
    </source>
</evidence>
<proteinExistence type="predicted"/>
<dbReference type="SUPFAM" id="SSF103473">
    <property type="entry name" value="MFS general substrate transporter"/>
    <property type="match status" value="1"/>
</dbReference>
<keyword evidence="11" id="KW-1185">Reference proteome</keyword>
<gene>
    <name evidence="10" type="ORF">SCOCK_10094</name>
</gene>
<dbReference type="Proteomes" id="UP001152519">
    <property type="component" value="Unassembled WGS sequence"/>
</dbReference>
<keyword evidence="6 8" id="KW-0472">Membrane</keyword>
<name>A0A9W4GMU5_9ACTN</name>
<dbReference type="GO" id="GO:0022857">
    <property type="term" value="F:transmembrane transporter activity"/>
    <property type="evidence" value="ECO:0007669"/>
    <property type="project" value="InterPro"/>
</dbReference>
<keyword evidence="2" id="KW-0813">Transport</keyword>
<feature type="transmembrane region" description="Helical" evidence="8">
    <location>
        <begin position="446"/>
        <end position="466"/>
    </location>
</feature>
<dbReference type="RefSeq" id="WP_251483548.1">
    <property type="nucleotide sequence ID" value="NZ_CAJSLV010000001.1"/>
</dbReference>
<dbReference type="PANTHER" id="PTHR42718:SF46">
    <property type="entry name" value="BLR6921 PROTEIN"/>
    <property type="match status" value="1"/>
</dbReference>
<dbReference type="InterPro" id="IPR004638">
    <property type="entry name" value="EmrB-like"/>
</dbReference>
<evidence type="ECO:0000256" key="4">
    <source>
        <dbReference type="ARBA" id="ARBA00022692"/>
    </source>
</evidence>
<dbReference type="PANTHER" id="PTHR42718">
    <property type="entry name" value="MAJOR FACILITATOR SUPERFAMILY MULTIDRUG TRANSPORTER MFSC"/>
    <property type="match status" value="1"/>
</dbReference>
<dbReference type="EMBL" id="CAJSLV010000001">
    <property type="protein sequence ID" value="CAG6390626.1"/>
    <property type="molecule type" value="Genomic_DNA"/>
</dbReference>
<evidence type="ECO:0000256" key="5">
    <source>
        <dbReference type="ARBA" id="ARBA00022989"/>
    </source>
</evidence>
<dbReference type="InterPro" id="IPR020846">
    <property type="entry name" value="MFS_dom"/>
</dbReference>
<feature type="transmembrane region" description="Helical" evidence="8">
    <location>
        <begin position="238"/>
        <end position="255"/>
    </location>
</feature>
<evidence type="ECO:0000256" key="3">
    <source>
        <dbReference type="ARBA" id="ARBA00022475"/>
    </source>
</evidence>
<feature type="transmembrane region" description="Helical" evidence="8">
    <location>
        <begin position="115"/>
        <end position="135"/>
    </location>
</feature>
<protein>
    <submittedName>
        <fullName evidence="10">DHA2 family efflux MFS transporter permease subunit</fullName>
    </submittedName>
</protein>
<evidence type="ECO:0000256" key="2">
    <source>
        <dbReference type="ARBA" id="ARBA00022448"/>
    </source>
</evidence>
<feature type="transmembrane region" description="Helical" evidence="8">
    <location>
        <begin position="56"/>
        <end position="73"/>
    </location>
</feature>
<dbReference type="GO" id="GO:0046677">
    <property type="term" value="P:response to antibiotic"/>
    <property type="evidence" value="ECO:0007669"/>
    <property type="project" value="UniProtKB-KW"/>
</dbReference>
<feature type="transmembrane region" description="Helical" evidence="8">
    <location>
        <begin position="206"/>
        <end position="226"/>
    </location>
</feature>
<dbReference type="PROSITE" id="PS50850">
    <property type="entry name" value="MFS"/>
    <property type="match status" value="1"/>
</dbReference>
<dbReference type="PRINTS" id="PR01036">
    <property type="entry name" value="TCRTETB"/>
</dbReference>
<evidence type="ECO:0000256" key="7">
    <source>
        <dbReference type="ARBA" id="ARBA00023251"/>
    </source>
</evidence>
<comment type="subcellular location">
    <subcellularLocation>
        <location evidence="1">Cell membrane</location>
        <topology evidence="1">Multi-pass membrane protein</topology>
    </subcellularLocation>
</comment>